<dbReference type="InterPro" id="IPR048034">
    <property type="entry name" value="CopL-like"/>
</dbReference>
<dbReference type="KEGG" id="lab:LA76x_2589"/>
<evidence type="ECO:0000256" key="1">
    <source>
        <dbReference type="SAM" id="SignalP"/>
    </source>
</evidence>
<evidence type="ECO:0008006" key="4">
    <source>
        <dbReference type="Google" id="ProtNLM"/>
    </source>
</evidence>
<dbReference type="Proteomes" id="UP000060787">
    <property type="component" value="Chromosome"/>
</dbReference>
<proteinExistence type="predicted"/>
<feature type="signal peptide" evidence="1">
    <location>
        <begin position="1"/>
        <end position="22"/>
    </location>
</feature>
<dbReference type="AlphaFoldDB" id="A0A0S2FAZ0"/>
<protein>
    <recommendedName>
        <fullName evidence="4">CopL family metal-binding regulatory protein</fullName>
    </recommendedName>
</protein>
<dbReference type="PATRIC" id="fig|84531.8.peg.2600"/>
<accession>A0A0S2FAZ0</accession>
<keyword evidence="3" id="KW-1185">Reference proteome</keyword>
<dbReference type="NCBIfam" id="NF033807">
    <property type="entry name" value="CopL_fam"/>
    <property type="match status" value="1"/>
</dbReference>
<gene>
    <name evidence="2" type="ORF">LA76x_2589</name>
</gene>
<feature type="chain" id="PRO_5006596814" description="CopL family metal-binding regulatory protein" evidence="1">
    <location>
        <begin position="23"/>
        <end position="144"/>
    </location>
</feature>
<keyword evidence="1" id="KW-0732">Signal</keyword>
<dbReference type="EMBL" id="CP011129">
    <property type="protein sequence ID" value="ALN80719.1"/>
    <property type="molecule type" value="Genomic_DNA"/>
</dbReference>
<evidence type="ECO:0000313" key="3">
    <source>
        <dbReference type="Proteomes" id="UP000060787"/>
    </source>
</evidence>
<evidence type="ECO:0000313" key="2">
    <source>
        <dbReference type="EMBL" id="ALN80719.1"/>
    </source>
</evidence>
<dbReference type="STRING" id="84531.LA76x_2589"/>
<organism evidence="2 3">
    <name type="scientific">Lysobacter antibioticus</name>
    <dbReference type="NCBI Taxonomy" id="84531"/>
    <lineage>
        <taxon>Bacteria</taxon>
        <taxon>Pseudomonadati</taxon>
        <taxon>Pseudomonadota</taxon>
        <taxon>Gammaproteobacteria</taxon>
        <taxon>Lysobacterales</taxon>
        <taxon>Lysobacteraceae</taxon>
        <taxon>Lysobacter</taxon>
    </lineage>
</organism>
<name>A0A0S2FAZ0_LYSAN</name>
<reference evidence="2 3" key="1">
    <citation type="journal article" date="2015" name="BMC Genomics">
        <title>Comparative genomics and metabolic profiling of the genus Lysobacter.</title>
        <authorList>
            <person name="de Bruijn I."/>
            <person name="Cheng X."/>
            <person name="de Jager V."/>
            <person name="Exposito R.G."/>
            <person name="Watrous J."/>
            <person name="Patel N."/>
            <person name="Postma J."/>
            <person name="Dorrestein P.C."/>
            <person name="Kobayashi D."/>
            <person name="Raaijmakers J.M."/>
        </authorList>
    </citation>
    <scope>NUCLEOTIDE SEQUENCE [LARGE SCALE GENOMIC DNA]</scope>
    <source>
        <strain evidence="2 3">76</strain>
    </source>
</reference>
<sequence>MAYFPLLLRVLLIVAISLNGYAAATMSVGGAHAMHAAMTTKAALRSAEMAMEDTPDAAMSADCHAMDEAPALAAQPQSPAEPDQEAADDCCGKFRCQCDCLQAVAIVRIALPLPPQLSNTLLALPVEAAAPSGVSSLPIRPPIA</sequence>